<dbReference type="SUPFAM" id="SSF53822">
    <property type="entry name" value="Periplasmic binding protein-like I"/>
    <property type="match status" value="1"/>
</dbReference>
<dbReference type="Proteomes" id="UP000887116">
    <property type="component" value="Unassembled WGS sequence"/>
</dbReference>
<feature type="domain" description="Receptor ligand binding region" evidence="5">
    <location>
        <begin position="1"/>
        <end position="109"/>
    </location>
</feature>
<gene>
    <name evidence="6" type="primary">GRIN2B</name>
    <name evidence="6" type="ORF">TNCT_512941</name>
</gene>
<dbReference type="GO" id="GO:0016020">
    <property type="term" value="C:membrane"/>
    <property type="evidence" value="ECO:0007669"/>
    <property type="project" value="UniProtKB-SubCell"/>
</dbReference>
<evidence type="ECO:0000256" key="2">
    <source>
        <dbReference type="ARBA" id="ARBA00022692"/>
    </source>
</evidence>
<comment type="subcellular location">
    <subcellularLocation>
        <location evidence="1">Membrane</location>
    </subcellularLocation>
</comment>
<accession>A0A8X6KFP4</accession>
<evidence type="ECO:0000256" key="1">
    <source>
        <dbReference type="ARBA" id="ARBA00004370"/>
    </source>
</evidence>
<evidence type="ECO:0000256" key="4">
    <source>
        <dbReference type="ARBA" id="ARBA00023136"/>
    </source>
</evidence>
<dbReference type="OrthoDB" id="5984008at2759"/>
<keyword evidence="7" id="KW-1185">Reference proteome</keyword>
<sequence>MLSILRRYSWHTFSVVTSQIGGYDDFIRAVRDLIQRGFSKDFKLDILNILTLKSSDKKGYVNELEDVANSEARIFLLFSTRMEAQEIMKAAKELGITGKQYVWIASQSVVGTGIEAKVEHFPTGMLGKESLLQYFFLKNNT</sequence>
<dbReference type="EMBL" id="BMAO01020882">
    <property type="protein sequence ID" value="GFQ70518.1"/>
    <property type="molecule type" value="Genomic_DNA"/>
</dbReference>
<comment type="caution">
    <text evidence="6">The sequence shown here is derived from an EMBL/GenBank/DDBJ whole genome shotgun (WGS) entry which is preliminary data.</text>
</comment>
<keyword evidence="3" id="KW-1133">Transmembrane helix</keyword>
<keyword evidence="4" id="KW-0472">Membrane</keyword>
<evidence type="ECO:0000256" key="3">
    <source>
        <dbReference type="ARBA" id="ARBA00022989"/>
    </source>
</evidence>
<dbReference type="AlphaFoldDB" id="A0A8X6KFP4"/>
<keyword evidence="6" id="KW-0675">Receptor</keyword>
<dbReference type="Gene3D" id="3.40.50.2300">
    <property type="match status" value="1"/>
</dbReference>
<name>A0A8X6KFP4_TRICU</name>
<proteinExistence type="predicted"/>
<reference evidence="6" key="1">
    <citation type="submission" date="2020-07" db="EMBL/GenBank/DDBJ databases">
        <title>Multicomponent nature underlies the extraordinary mechanical properties of spider dragline silk.</title>
        <authorList>
            <person name="Kono N."/>
            <person name="Nakamura H."/>
            <person name="Mori M."/>
            <person name="Yoshida Y."/>
            <person name="Ohtoshi R."/>
            <person name="Malay A.D."/>
            <person name="Moran D.A.P."/>
            <person name="Tomita M."/>
            <person name="Numata K."/>
            <person name="Arakawa K."/>
        </authorList>
    </citation>
    <scope>NUCLEOTIDE SEQUENCE</scope>
</reference>
<evidence type="ECO:0000313" key="6">
    <source>
        <dbReference type="EMBL" id="GFQ70518.1"/>
    </source>
</evidence>
<evidence type="ECO:0000313" key="7">
    <source>
        <dbReference type="Proteomes" id="UP000887116"/>
    </source>
</evidence>
<dbReference type="Pfam" id="PF01094">
    <property type="entry name" value="ANF_receptor"/>
    <property type="match status" value="1"/>
</dbReference>
<organism evidence="6 7">
    <name type="scientific">Trichonephila clavata</name>
    <name type="common">Joro spider</name>
    <name type="synonym">Nephila clavata</name>
    <dbReference type="NCBI Taxonomy" id="2740835"/>
    <lineage>
        <taxon>Eukaryota</taxon>
        <taxon>Metazoa</taxon>
        <taxon>Ecdysozoa</taxon>
        <taxon>Arthropoda</taxon>
        <taxon>Chelicerata</taxon>
        <taxon>Arachnida</taxon>
        <taxon>Araneae</taxon>
        <taxon>Araneomorphae</taxon>
        <taxon>Entelegynae</taxon>
        <taxon>Araneoidea</taxon>
        <taxon>Nephilidae</taxon>
        <taxon>Trichonephila</taxon>
    </lineage>
</organism>
<protein>
    <submittedName>
        <fullName evidence="6">Glutamate receptor ionotropic, NMDA 2B</fullName>
    </submittedName>
</protein>
<dbReference type="InterPro" id="IPR028082">
    <property type="entry name" value="Peripla_BP_I"/>
</dbReference>
<evidence type="ECO:0000259" key="5">
    <source>
        <dbReference type="Pfam" id="PF01094"/>
    </source>
</evidence>
<dbReference type="InterPro" id="IPR001828">
    <property type="entry name" value="ANF_lig-bd_rcpt"/>
</dbReference>
<keyword evidence="2" id="KW-0812">Transmembrane</keyword>